<feature type="region of interest" description="Disordered" evidence="5">
    <location>
        <begin position="1"/>
        <end position="35"/>
    </location>
</feature>
<dbReference type="InterPro" id="IPR036318">
    <property type="entry name" value="FAD-bd_PCMH-like_sf"/>
</dbReference>
<dbReference type="GO" id="GO:0050660">
    <property type="term" value="F:flavin adenine dinucleotide binding"/>
    <property type="evidence" value="ECO:0007669"/>
    <property type="project" value="InterPro"/>
</dbReference>
<dbReference type="SUPFAM" id="SSF54631">
    <property type="entry name" value="CBS-domain pair"/>
    <property type="match status" value="1"/>
</dbReference>
<evidence type="ECO:0000256" key="3">
    <source>
        <dbReference type="ARBA" id="ARBA00023122"/>
    </source>
</evidence>
<organism evidence="7 8">
    <name type="scientific">Marivibrio halodurans</name>
    <dbReference type="NCBI Taxonomy" id="2039722"/>
    <lineage>
        <taxon>Bacteria</taxon>
        <taxon>Pseudomonadati</taxon>
        <taxon>Pseudomonadota</taxon>
        <taxon>Alphaproteobacteria</taxon>
        <taxon>Rhodospirillales</taxon>
        <taxon>Rhodospirillaceae</taxon>
        <taxon>Marivibrio</taxon>
    </lineage>
</organism>
<dbReference type="PANTHER" id="PTHR22777:SF27">
    <property type="entry name" value="MAGNESIUM AND COBALT EFFLUX PROTEIN CORC"/>
    <property type="match status" value="1"/>
</dbReference>
<reference evidence="7" key="1">
    <citation type="submission" date="2021-04" db="EMBL/GenBank/DDBJ databases">
        <authorList>
            <person name="Zhang D.-C."/>
        </authorList>
    </citation>
    <scope>NUCLEOTIDE SEQUENCE</scope>
    <source>
        <strain evidence="7">CGMCC 1.15697</strain>
    </source>
</reference>
<dbReference type="Pfam" id="PF00571">
    <property type="entry name" value="CBS"/>
    <property type="match status" value="2"/>
</dbReference>
<name>A0A8J7S0S6_9PROT</name>
<dbReference type="SUPFAM" id="SSF56176">
    <property type="entry name" value="FAD-binding/transporter-associated domain-like"/>
    <property type="match status" value="1"/>
</dbReference>
<dbReference type="InterPro" id="IPR016169">
    <property type="entry name" value="FAD-bd_PCMH_sub2"/>
</dbReference>
<dbReference type="EMBL" id="JAGMWN010000006">
    <property type="protein sequence ID" value="MBP5858215.1"/>
    <property type="molecule type" value="Genomic_DNA"/>
</dbReference>
<dbReference type="InterPro" id="IPR044751">
    <property type="entry name" value="Ion_transp-like_CBS"/>
</dbReference>
<dbReference type="FunFam" id="3.10.580.10:FF:000002">
    <property type="entry name" value="Magnesium/cobalt efflux protein CorC"/>
    <property type="match status" value="1"/>
</dbReference>
<evidence type="ECO:0000313" key="8">
    <source>
        <dbReference type="Proteomes" id="UP000672602"/>
    </source>
</evidence>
<feature type="domain" description="CBS" evidence="6">
    <location>
        <begin position="91"/>
        <end position="150"/>
    </location>
</feature>
<dbReference type="RefSeq" id="WP_210682778.1">
    <property type="nucleotide sequence ID" value="NZ_JAGMWN010000006.1"/>
</dbReference>
<gene>
    <name evidence="7" type="ORF">KAJ83_14440</name>
</gene>
<dbReference type="GO" id="GO:0005886">
    <property type="term" value="C:plasma membrane"/>
    <property type="evidence" value="ECO:0007669"/>
    <property type="project" value="TreeGrafter"/>
</dbReference>
<dbReference type="Gene3D" id="3.30.465.10">
    <property type="match status" value="1"/>
</dbReference>
<feature type="compositionally biased region" description="Low complexity" evidence="5">
    <location>
        <begin position="1"/>
        <end position="26"/>
    </location>
</feature>
<evidence type="ECO:0000256" key="5">
    <source>
        <dbReference type="SAM" id="MobiDB-lite"/>
    </source>
</evidence>
<evidence type="ECO:0000256" key="4">
    <source>
        <dbReference type="PROSITE-ProRule" id="PRU00703"/>
    </source>
</evidence>
<dbReference type="PROSITE" id="PS51371">
    <property type="entry name" value="CBS"/>
    <property type="match status" value="2"/>
</dbReference>
<keyword evidence="3 4" id="KW-0129">CBS domain</keyword>
<evidence type="ECO:0000313" key="7">
    <source>
        <dbReference type="EMBL" id="MBP5858215.1"/>
    </source>
</evidence>
<comment type="caution">
    <text evidence="7">The sequence shown here is derived from an EMBL/GenBank/DDBJ whole genome shotgun (WGS) entry which is preliminary data.</text>
</comment>
<dbReference type="CDD" id="cd04590">
    <property type="entry name" value="CBS_pair_CorC_HlyC_assoc"/>
    <property type="match status" value="1"/>
</dbReference>
<proteinExistence type="inferred from homology"/>
<dbReference type="SMART" id="SM01091">
    <property type="entry name" value="CorC_HlyC"/>
    <property type="match status" value="1"/>
</dbReference>
<feature type="domain" description="CBS" evidence="6">
    <location>
        <begin position="157"/>
        <end position="214"/>
    </location>
</feature>
<keyword evidence="2" id="KW-0677">Repeat</keyword>
<sequence>MADTSTNGSSSGYANGSGTSSGSIDPSSRKPGTMRSFLRQLLGRNGDSNLRDSFEELLEEHDDRATPIDPDERALIHNILNVGEMTAYDVMVPRADIVSIGVDTERDEAIRHMTRQPHSRYPIHRESLDDVIGMVHIKDVLAATVDPNPRAFNLRDLMRRVLFVAPSMRVLDLLLQMRMDRLHMALVVDEYGGIDGLVTIEDLVEEIVGEIEDEHDVDAGPRIERKPDGSYIADARMPIEDLEDRFGPMLSEEEREEDIDTLGGLVFTLAGRVPVRGELIMHETSGVEFEVLEADPRRIKRMRLRNMPPDSVMEA</sequence>
<keyword evidence="8" id="KW-1185">Reference proteome</keyword>
<dbReference type="InterPro" id="IPR000644">
    <property type="entry name" value="CBS_dom"/>
</dbReference>
<dbReference type="Proteomes" id="UP000672602">
    <property type="component" value="Unassembled WGS sequence"/>
</dbReference>
<dbReference type="InterPro" id="IPR046342">
    <property type="entry name" value="CBS_dom_sf"/>
</dbReference>
<evidence type="ECO:0000256" key="1">
    <source>
        <dbReference type="ARBA" id="ARBA00006446"/>
    </source>
</evidence>
<dbReference type="AlphaFoldDB" id="A0A8J7S0S6"/>
<protein>
    <submittedName>
        <fullName evidence="7">HlyC/CorC family transporter</fullName>
    </submittedName>
</protein>
<dbReference type="PANTHER" id="PTHR22777">
    <property type="entry name" value="HEMOLYSIN-RELATED"/>
    <property type="match status" value="1"/>
</dbReference>
<accession>A0A8J7S0S6</accession>
<dbReference type="InterPro" id="IPR005170">
    <property type="entry name" value="Transptr-assoc_dom"/>
</dbReference>
<evidence type="ECO:0000256" key="2">
    <source>
        <dbReference type="ARBA" id="ARBA00022737"/>
    </source>
</evidence>
<dbReference type="Gene3D" id="3.10.580.10">
    <property type="entry name" value="CBS-domain"/>
    <property type="match status" value="1"/>
</dbReference>
<dbReference type="Pfam" id="PF03471">
    <property type="entry name" value="CorC_HlyC"/>
    <property type="match status" value="1"/>
</dbReference>
<evidence type="ECO:0000259" key="6">
    <source>
        <dbReference type="PROSITE" id="PS51371"/>
    </source>
</evidence>
<comment type="similarity">
    <text evidence="1">Belongs to the UPF0053 family. Hemolysin C subfamily.</text>
</comment>